<dbReference type="InterPro" id="IPR035909">
    <property type="entry name" value="CheB_C"/>
</dbReference>
<sequence length="336" mass="36312">MIKVLIADDSAFMRMRIRSLIESDPNIKVVGVARDGIEAVEKVQALRPDIVTMDIVMPRMSGIEAVERIMATCPIPVILVSSLTSEEVELTLRALENGAIDYVSKEQLSEDTLLKKIYMAIESNAYGAAQNRQQNEHKAVNNALPLNSKYAIVCIGISTGGPKALAEVIPNIKPNIAAPIVIAQHMPPIFTKSLAQRLDSISTVPVIEAQHNQVLQPGHVYICPGGMNIAIEKRDVVSLYPKDMFGYIHAPSVDLLMETAGKTYGREALCVIMTGMGNDGLAGIQKAKKAGSYVIAQSASTCTIFGMPKAIIQHGLYDEIVDLNNIACRINALCSG</sequence>
<comment type="subcellular location">
    <subcellularLocation>
        <location evidence="4">Cytoplasm</location>
    </subcellularLocation>
</comment>
<evidence type="ECO:0000256" key="5">
    <source>
        <dbReference type="PROSITE-ProRule" id="PRU00050"/>
    </source>
</evidence>
<organism evidence="9 10">
    <name type="scientific">Caldicoprobacter faecalis</name>
    <dbReference type="NCBI Taxonomy" id="937334"/>
    <lineage>
        <taxon>Bacteria</taxon>
        <taxon>Bacillati</taxon>
        <taxon>Bacillota</taxon>
        <taxon>Clostridia</taxon>
        <taxon>Caldicoprobacterales</taxon>
        <taxon>Caldicoprobacteraceae</taxon>
        <taxon>Caldicoprobacter</taxon>
    </lineage>
</organism>
<dbReference type="STRING" id="937334.SAMN05444406_106119"/>
<dbReference type="PANTHER" id="PTHR42872:SF3">
    <property type="entry name" value="PROTEIN-GLUTAMATE METHYLESTERASE_PROTEIN-GLUTAMINE GLUTAMINASE 1"/>
    <property type="match status" value="1"/>
</dbReference>
<evidence type="ECO:0000313" key="9">
    <source>
        <dbReference type="EMBL" id="SFP92546.1"/>
    </source>
</evidence>
<dbReference type="PIRSF" id="PIRSF000876">
    <property type="entry name" value="RR_chemtxs_CheB"/>
    <property type="match status" value="1"/>
</dbReference>
<dbReference type="SUPFAM" id="SSF52172">
    <property type="entry name" value="CheY-like"/>
    <property type="match status" value="1"/>
</dbReference>
<keyword evidence="10" id="KW-1185">Reference proteome</keyword>
<evidence type="ECO:0000256" key="6">
    <source>
        <dbReference type="PROSITE-ProRule" id="PRU00169"/>
    </source>
</evidence>
<evidence type="ECO:0000256" key="1">
    <source>
        <dbReference type="ARBA" id="ARBA00022801"/>
    </source>
</evidence>
<dbReference type="Gene3D" id="3.40.50.2300">
    <property type="match status" value="1"/>
</dbReference>
<dbReference type="InterPro" id="IPR008248">
    <property type="entry name" value="CheB-like"/>
</dbReference>
<feature type="active site" evidence="4 5">
    <location>
        <position position="185"/>
    </location>
</feature>
<dbReference type="NCBIfam" id="NF001965">
    <property type="entry name" value="PRK00742.1"/>
    <property type="match status" value="1"/>
</dbReference>
<dbReference type="GO" id="GO:0006935">
    <property type="term" value="P:chemotaxis"/>
    <property type="evidence" value="ECO:0007669"/>
    <property type="project" value="UniProtKB-UniRule"/>
</dbReference>
<comment type="PTM">
    <text evidence="4">Phosphorylated by CheA. Phosphorylation of the N-terminal regulatory domain activates the methylesterase activity.</text>
</comment>
<protein>
    <recommendedName>
        <fullName evidence="4">Protein-glutamate methylesterase/protein-glutamine glutaminase</fullName>
        <ecNumber evidence="4">3.1.1.61</ecNumber>
        <ecNumber evidence="4">3.5.1.44</ecNumber>
    </recommendedName>
</protein>
<reference evidence="9 10" key="1">
    <citation type="submission" date="2016-10" db="EMBL/GenBank/DDBJ databases">
        <authorList>
            <person name="de Groot N.N."/>
        </authorList>
    </citation>
    <scope>NUCLEOTIDE SEQUENCE [LARGE SCALE GENOMIC DNA]</scope>
    <source>
        <strain evidence="9 10">DSM 20678</strain>
    </source>
</reference>
<dbReference type="PANTHER" id="PTHR42872">
    <property type="entry name" value="PROTEIN-GLUTAMATE METHYLESTERASE/PROTEIN-GLUTAMINE GLUTAMINASE"/>
    <property type="match status" value="1"/>
</dbReference>
<dbReference type="PROSITE" id="PS50122">
    <property type="entry name" value="CHEB"/>
    <property type="match status" value="1"/>
</dbReference>
<dbReference type="OrthoDB" id="9793421at2"/>
<dbReference type="InterPro" id="IPR001789">
    <property type="entry name" value="Sig_transdc_resp-reg_receiver"/>
</dbReference>
<comment type="function">
    <text evidence="2">May play the central regulatory role in sporulation. It may be an element of the effector pathway responsible for the activation of sporulation genes in response to nutritional stress. Spo0A may act in concert with spo0H (a sigma factor) to control the expression of some genes that are critical to the sporulation process.</text>
</comment>
<feature type="domain" description="Response regulatory" evidence="7">
    <location>
        <begin position="3"/>
        <end position="120"/>
    </location>
</feature>
<dbReference type="CDD" id="cd16432">
    <property type="entry name" value="CheB_Rec"/>
    <property type="match status" value="1"/>
</dbReference>
<dbReference type="SUPFAM" id="SSF52738">
    <property type="entry name" value="Methylesterase CheB, C-terminal domain"/>
    <property type="match status" value="1"/>
</dbReference>
<dbReference type="EMBL" id="FOXR01000006">
    <property type="protein sequence ID" value="SFP92546.1"/>
    <property type="molecule type" value="Genomic_DNA"/>
</dbReference>
<proteinExistence type="inferred from homology"/>
<dbReference type="PROSITE" id="PS50110">
    <property type="entry name" value="RESPONSE_REGULATORY"/>
    <property type="match status" value="1"/>
</dbReference>
<name>A0A1I5UD38_9FIRM</name>
<dbReference type="EC" id="3.5.1.44" evidence="4"/>
<gene>
    <name evidence="4" type="primary">cheB</name>
    <name evidence="9" type="ORF">SAMN05444406_106119</name>
</gene>
<dbReference type="AlphaFoldDB" id="A0A1I5UD38"/>
<evidence type="ECO:0000256" key="4">
    <source>
        <dbReference type="HAMAP-Rule" id="MF_00099"/>
    </source>
</evidence>
<dbReference type="Gene3D" id="3.40.50.180">
    <property type="entry name" value="Methylesterase CheB, C-terminal domain"/>
    <property type="match status" value="1"/>
</dbReference>
<dbReference type="Pfam" id="PF00072">
    <property type="entry name" value="Response_reg"/>
    <property type="match status" value="1"/>
</dbReference>
<feature type="active site" evidence="4 5">
    <location>
        <position position="158"/>
    </location>
</feature>
<comment type="domain">
    <text evidence="4">Contains a C-terminal catalytic domain, and an N-terminal region which modulates catalytic activity.</text>
</comment>
<evidence type="ECO:0000313" key="10">
    <source>
        <dbReference type="Proteomes" id="UP000198577"/>
    </source>
</evidence>
<comment type="similarity">
    <text evidence="4">Belongs to the CheB family.</text>
</comment>
<dbReference type="SMART" id="SM00448">
    <property type="entry name" value="REC"/>
    <property type="match status" value="1"/>
</dbReference>
<dbReference type="Proteomes" id="UP000198577">
    <property type="component" value="Unassembled WGS sequence"/>
</dbReference>
<keyword evidence="4 5" id="KW-0145">Chemotaxis</keyword>
<comment type="function">
    <text evidence="4">Involved in chemotaxis. Part of a chemotaxis signal transduction system that modulates chemotaxis in response to various stimuli. Catalyzes the demethylation of specific methylglutamate residues introduced into the chemoreceptors (methyl-accepting chemotaxis proteins or MCP) by CheR. Also mediates the irreversible deamidation of specific glutamine residues to glutamic acid.</text>
</comment>
<comment type="catalytic activity">
    <reaction evidence="3 4">
        <text>[protein]-L-glutamate 5-O-methyl ester + H2O = L-glutamyl-[protein] + methanol + H(+)</text>
        <dbReference type="Rhea" id="RHEA:23236"/>
        <dbReference type="Rhea" id="RHEA-COMP:10208"/>
        <dbReference type="Rhea" id="RHEA-COMP:10311"/>
        <dbReference type="ChEBI" id="CHEBI:15377"/>
        <dbReference type="ChEBI" id="CHEBI:15378"/>
        <dbReference type="ChEBI" id="CHEBI:17790"/>
        <dbReference type="ChEBI" id="CHEBI:29973"/>
        <dbReference type="ChEBI" id="CHEBI:82795"/>
        <dbReference type="EC" id="3.1.1.61"/>
    </reaction>
</comment>
<feature type="domain" description="CheB-type methylesterase" evidence="8">
    <location>
        <begin position="145"/>
        <end position="336"/>
    </location>
</feature>
<dbReference type="CDD" id="cd17541">
    <property type="entry name" value="REC_CheB-like"/>
    <property type="match status" value="1"/>
</dbReference>
<keyword evidence="4 6" id="KW-0597">Phosphoprotein</keyword>
<feature type="active site" evidence="4 5">
    <location>
        <position position="279"/>
    </location>
</feature>
<dbReference type="InterPro" id="IPR011006">
    <property type="entry name" value="CheY-like_superfamily"/>
</dbReference>
<dbReference type="GO" id="GO:0000156">
    <property type="term" value="F:phosphorelay response regulator activity"/>
    <property type="evidence" value="ECO:0007669"/>
    <property type="project" value="InterPro"/>
</dbReference>
<dbReference type="InterPro" id="IPR000673">
    <property type="entry name" value="Sig_transdc_resp-reg_Me-estase"/>
</dbReference>
<keyword evidence="1 4" id="KW-0378">Hydrolase</keyword>
<dbReference type="RefSeq" id="WP_025746551.1">
    <property type="nucleotide sequence ID" value="NZ_FOXR01000006.1"/>
</dbReference>
<feature type="modified residue" description="4-aspartylphosphate" evidence="4 6">
    <location>
        <position position="54"/>
    </location>
</feature>
<evidence type="ECO:0000259" key="8">
    <source>
        <dbReference type="PROSITE" id="PS50122"/>
    </source>
</evidence>
<dbReference type="GO" id="GO:0050568">
    <property type="term" value="F:protein-glutamine glutaminase activity"/>
    <property type="evidence" value="ECO:0007669"/>
    <property type="project" value="UniProtKB-UniRule"/>
</dbReference>
<dbReference type="HAMAP" id="MF_00099">
    <property type="entry name" value="CheB_chemtxs"/>
    <property type="match status" value="1"/>
</dbReference>
<keyword evidence="4" id="KW-0963">Cytoplasm</keyword>
<dbReference type="EC" id="3.1.1.61" evidence="4"/>
<dbReference type="Pfam" id="PF01339">
    <property type="entry name" value="CheB_methylest"/>
    <property type="match status" value="1"/>
</dbReference>
<dbReference type="GO" id="GO:0005737">
    <property type="term" value="C:cytoplasm"/>
    <property type="evidence" value="ECO:0007669"/>
    <property type="project" value="UniProtKB-SubCell"/>
</dbReference>
<evidence type="ECO:0000256" key="3">
    <source>
        <dbReference type="ARBA" id="ARBA00048267"/>
    </source>
</evidence>
<dbReference type="GO" id="GO:0008984">
    <property type="term" value="F:protein-glutamate methylesterase activity"/>
    <property type="evidence" value="ECO:0007669"/>
    <property type="project" value="UniProtKB-UniRule"/>
</dbReference>
<evidence type="ECO:0000256" key="2">
    <source>
        <dbReference type="ARBA" id="ARBA00024867"/>
    </source>
</evidence>
<evidence type="ECO:0000259" key="7">
    <source>
        <dbReference type="PROSITE" id="PS50110"/>
    </source>
</evidence>
<accession>A0A1I5UD38</accession>
<comment type="catalytic activity">
    <reaction evidence="4">
        <text>L-glutaminyl-[protein] + H2O = L-glutamyl-[protein] + NH4(+)</text>
        <dbReference type="Rhea" id="RHEA:16441"/>
        <dbReference type="Rhea" id="RHEA-COMP:10207"/>
        <dbReference type="Rhea" id="RHEA-COMP:10208"/>
        <dbReference type="ChEBI" id="CHEBI:15377"/>
        <dbReference type="ChEBI" id="CHEBI:28938"/>
        <dbReference type="ChEBI" id="CHEBI:29973"/>
        <dbReference type="ChEBI" id="CHEBI:30011"/>
        <dbReference type="EC" id="3.5.1.44"/>
    </reaction>
</comment>